<dbReference type="AlphaFoldDB" id="A0A433ZX57"/>
<evidence type="ECO:0000313" key="1">
    <source>
        <dbReference type="EMBL" id="RUT66720.1"/>
    </source>
</evidence>
<protein>
    <submittedName>
        <fullName evidence="1">Uncharacterized protein</fullName>
    </submittedName>
</protein>
<dbReference type="EMBL" id="NRQY01000001">
    <property type="protein sequence ID" value="RUT66720.1"/>
    <property type="molecule type" value="Genomic_DNA"/>
</dbReference>
<reference evidence="1 2" key="1">
    <citation type="submission" date="2017-08" db="EMBL/GenBank/DDBJ databases">
        <title>Draft genome sequence of pheromone producing symbiont Morganella morganii, of the female New Zealand grass grub Costelytra giveni.</title>
        <authorList>
            <person name="Laugraud A."/>
            <person name="Young S.D."/>
            <person name="Hurst M.H."/>
        </authorList>
    </citation>
    <scope>NUCLEOTIDE SEQUENCE [LARGE SCALE GENOMIC DNA]</scope>
    <source>
        <strain evidence="1 2">MMsCG</strain>
    </source>
</reference>
<evidence type="ECO:0000313" key="2">
    <source>
        <dbReference type="Proteomes" id="UP000286908"/>
    </source>
</evidence>
<proteinExistence type="predicted"/>
<organism evidence="1 2">
    <name type="scientific">Morganella morganii</name>
    <name type="common">Proteus morganii</name>
    <dbReference type="NCBI Taxonomy" id="582"/>
    <lineage>
        <taxon>Bacteria</taxon>
        <taxon>Pseudomonadati</taxon>
        <taxon>Pseudomonadota</taxon>
        <taxon>Gammaproteobacteria</taxon>
        <taxon>Enterobacterales</taxon>
        <taxon>Morganellaceae</taxon>
        <taxon>Morganella</taxon>
    </lineage>
</organism>
<dbReference type="Proteomes" id="UP000286908">
    <property type="component" value="Unassembled WGS sequence"/>
</dbReference>
<comment type="caution">
    <text evidence="1">The sequence shown here is derived from an EMBL/GenBank/DDBJ whole genome shotgun (WGS) entry which is preliminary data.</text>
</comment>
<accession>A0A433ZX57</accession>
<sequence>MIFLIYFGFFLSSLMPWKIIYGENMNNIIKTGDDYFYNRENNNKFNYIITTYCVVISDNQSYL</sequence>
<gene>
    <name evidence="1" type="ORF">CKG00_10250</name>
</gene>
<name>A0A433ZX57_MORMO</name>